<dbReference type="HOGENOM" id="CLU_1547835_0_0_1"/>
<evidence type="ECO:0000313" key="2">
    <source>
        <dbReference type="EMBL" id="CAH00446.1"/>
    </source>
</evidence>
<protein>
    <submittedName>
        <fullName evidence="2">KLLA0D06479p</fullName>
    </submittedName>
</protein>
<dbReference type="PaxDb" id="284590-Q6CRT9"/>
<proteinExistence type="predicted"/>
<dbReference type="GeneID" id="2893081"/>
<reference evidence="2 3" key="1">
    <citation type="journal article" date="2004" name="Nature">
        <title>Genome evolution in yeasts.</title>
        <authorList>
            <consortium name="Genolevures"/>
            <person name="Dujon B."/>
            <person name="Sherman D."/>
            <person name="Fischer G."/>
            <person name="Durrens P."/>
            <person name="Casaregola S."/>
            <person name="Lafontaine I."/>
            <person name="de Montigny J."/>
            <person name="Marck C."/>
            <person name="Neuveglise C."/>
            <person name="Talla E."/>
            <person name="Goffard N."/>
            <person name="Frangeul L."/>
            <person name="Aigle M."/>
            <person name="Anthouard V."/>
            <person name="Babour A."/>
            <person name="Barbe V."/>
            <person name="Barnay S."/>
            <person name="Blanchin S."/>
            <person name="Beckerich J.M."/>
            <person name="Beyne E."/>
            <person name="Bleykasten C."/>
            <person name="Boisrame A."/>
            <person name="Boyer J."/>
            <person name="Cattolico L."/>
            <person name="Confanioleri F."/>
            <person name="de Daruvar A."/>
            <person name="Despons L."/>
            <person name="Fabre E."/>
            <person name="Fairhead C."/>
            <person name="Ferry-Dumazet H."/>
            <person name="Groppi A."/>
            <person name="Hantraye F."/>
            <person name="Hennequin C."/>
            <person name="Jauniaux N."/>
            <person name="Joyet P."/>
            <person name="Kachouri R."/>
            <person name="Kerrest A."/>
            <person name="Koszul R."/>
            <person name="Lemaire M."/>
            <person name="Lesur I."/>
            <person name="Ma L."/>
            <person name="Muller H."/>
            <person name="Nicaud J.M."/>
            <person name="Nikolski M."/>
            <person name="Oztas S."/>
            <person name="Ozier-Kalogeropoulos O."/>
            <person name="Pellenz S."/>
            <person name="Potier S."/>
            <person name="Richard G.F."/>
            <person name="Straub M.L."/>
            <person name="Suleau A."/>
            <person name="Swennene D."/>
            <person name="Tekaia F."/>
            <person name="Wesolowski-Louvel M."/>
            <person name="Westhof E."/>
            <person name="Wirth B."/>
            <person name="Zeniou-Meyer M."/>
            <person name="Zivanovic I."/>
            <person name="Bolotin-Fukuhara M."/>
            <person name="Thierry A."/>
            <person name="Bouchier C."/>
            <person name="Caudron B."/>
            <person name="Scarpelli C."/>
            <person name="Gaillardin C."/>
            <person name="Weissenbach J."/>
            <person name="Wincker P."/>
            <person name="Souciet J.L."/>
        </authorList>
    </citation>
    <scope>NUCLEOTIDE SEQUENCE [LARGE SCALE GENOMIC DNA]</scope>
    <source>
        <strain evidence="3">ATCC 8585 / CBS 2359 / DSM 70799 / NBRC 1267 / NRRL Y-1140 / WM37</strain>
    </source>
</reference>
<dbReference type="RefSeq" id="XP_453350.1">
    <property type="nucleotide sequence ID" value="XM_453350.1"/>
</dbReference>
<dbReference type="Proteomes" id="UP000000598">
    <property type="component" value="Chromosome D"/>
</dbReference>
<dbReference type="InParanoid" id="Q6CRT9"/>
<dbReference type="EMBL" id="CR382124">
    <property type="protein sequence ID" value="CAH00446.1"/>
    <property type="molecule type" value="Genomic_DNA"/>
</dbReference>
<evidence type="ECO:0000313" key="3">
    <source>
        <dbReference type="Proteomes" id="UP000000598"/>
    </source>
</evidence>
<dbReference type="KEGG" id="kla:KLLA0_D06479g"/>
<name>Q6CRT9_KLULA</name>
<accession>Q6CRT9</accession>
<sequence length="173" mass="20223">MLSLFPFKLSHSSSSSSKNQQGSSEVKDEFAFKFRETENEFLDIALMGKSKNKSLAKKTELRDQHSCNLTELPRELQEEVDLSVSEMIEFQNHASGRTFVDDKKRLELQQKLDNVRAGYYSRNLEHVPLHQFIPDDYALDSFEEEKFDPKLFRKIKVDKRRSKNILFSKANRA</sequence>
<dbReference type="AlphaFoldDB" id="Q6CRT9"/>
<feature type="compositionally biased region" description="Low complexity" evidence="1">
    <location>
        <begin position="1"/>
        <end position="24"/>
    </location>
</feature>
<keyword evidence="3" id="KW-1185">Reference proteome</keyword>
<gene>
    <name evidence="2" type="ORF">KLLA0_D06479g</name>
</gene>
<evidence type="ECO:0000256" key="1">
    <source>
        <dbReference type="SAM" id="MobiDB-lite"/>
    </source>
</evidence>
<feature type="region of interest" description="Disordered" evidence="1">
    <location>
        <begin position="1"/>
        <end position="25"/>
    </location>
</feature>
<organism evidence="2 3">
    <name type="scientific">Kluyveromyces lactis (strain ATCC 8585 / CBS 2359 / DSM 70799 / NBRC 1267 / NRRL Y-1140 / WM37)</name>
    <name type="common">Yeast</name>
    <name type="synonym">Candida sphaerica</name>
    <dbReference type="NCBI Taxonomy" id="284590"/>
    <lineage>
        <taxon>Eukaryota</taxon>
        <taxon>Fungi</taxon>
        <taxon>Dikarya</taxon>
        <taxon>Ascomycota</taxon>
        <taxon>Saccharomycotina</taxon>
        <taxon>Saccharomycetes</taxon>
        <taxon>Saccharomycetales</taxon>
        <taxon>Saccharomycetaceae</taxon>
        <taxon>Kluyveromyces</taxon>
    </lineage>
</organism>